<keyword evidence="1 2" id="KW-0129">CBS domain</keyword>
<dbReference type="AlphaFoldDB" id="A0A7R7EKC9"/>
<sequence length="136" mass="15821">MNILFFLKPKSEITYIYSNDTLMEVIEKIEPQKYSAIPIINKKGEYVGTITEGDILWSVKDSYFKKGNISKSTIIMDIPRRRDNMPVTIDSNIEDLISKAMDQNFVPVIDDKNIFIGIVTRKDIIQYCYNKTKEQE</sequence>
<dbReference type="InterPro" id="IPR000644">
    <property type="entry name" value="CBS_dom"/>
</dbReference>
<dbReference type="InterPro" id="IPR046342">
    <property type="entry name" value="CBS_dom_sf"/>
</dbReference>
<dbReference type="PANTHER" id="PTHR43080">
    <property type="entry name" value="CBS DOMAIN-CONTAINING PROTEIN CBSX3, MITOCHONDRIAL"/>
    <property type="match status" value="1"/>
</dbReference>
<dbReference type="RefSeq" id="WP_271715523.1">
    <property type="nucleotide sequence ID" value="NZ_AP024169.1"/>
</dbReference>
<feature type="domain" description="CBS" evidence="3">
    <location>
        <begin position="7"/>
        <end position="66"/>
    </location>
</feature>
<dbReference type="SMART" id="SM00116">
    <property type="entry name" value="CBS"/>
    <property type="match status" value="2"/>
</dbReference>
<dbReference type="InterPro" id="IPR051257">
    <property type="entry name" value="Diverse_CBS-Domain"/>
</dbReference>
<proteinExistence type="predicted"/>
<dbReference type="PROSITE" id="PS51371">
    <property type="entry name" value="CBS"/>
    <property type="match status" value="2"/>
</dbReference>
<keyword evidence="5" id="KW-1185">Reference proteome</keyword>
<evidence type="ECO:0000313" key="5">
    <source>
        <dbReference type="Proteomes" id="UP000595897"/>
    </source>
</evidence>
<feature type="domain" description="CBS" evidence="3">
    <location>
        <begin position="74"/>
        <end position="134"/>
    </location>
</feature>
<protein>
    <submittedName>
        <fullName evidence="4">CBS domain-containing protein</fullName>
    </submittedName>
</protein>
<dbReference type="Proteomes" id="UP000595897">
    <property type="component" value="Chromosome"/>
</dbReference>
<evidence type="ECO:0000259" key="3">
    <source>
        <dbReference type="PROSITE" id="PS51371"/>
    </source>
</evidence>
<dbReference type="PANTHER" id="PTHR43080:SF26">
    <property type="entry name" value="REGULATORY PROTEIN"/>
    <property type="match status" value="1"/>
</dbReference>
<dbReference type="KEGG" id="ahb:bsdtb5_15850"/>
<evidence type="ECO:0000256" key="1">
    <source>
        <dbReference type="ARBA" id="ARBA00023122"/>
    </source>
</evidence>
<dbReference type="SUPFAM" id="SSF54631">
    <property type="entry name" value="CBS-domain pair"/>
    <property type="match status" value="1"/>
</dbReference>
<dbReference type="EMBL" id="AP024169">
    <property type="protein sequence ID" value="BCN30290.1"/>
    <property type="molecule type" value="Genomic_DNA"/>
</dbReference>
<dbReference type="Pfam" id="PF00571">
    <property type="entry name" value="CBS"/>
    <property type="match status" value="2"/>
</dbReference>
<dbReference type="Gene3D" id="3.10.580.10">
    <property type="entry name" value="CBS-domain"/>
    <property type="match status" value="1"/>
</dbReference>
<reference evidence="4 5" key="1">
    <citation type="submission" date="2020-11" db="EMBL/GenBank/DDBJ databases">
        <title>Draft genome sequencing of a Lachnospiraceae strain isolated from anoxic soil subjected to BSD treatment.</title>
        <authorList>
            <person name="Uek A."/>
            <person name="Tonouchi A."/>
        </authorList>
    </citation>
    <scope>NUCLEOTIDE SEQUENCE [LARGE SCALE GENOMIC DNA]</scope>
    <source>
        <strain evidence="4 5">TB5</strain>
    </source>
</reference>
<gene>
    <name evidence="4" type="ORF">bsdtb5_15850</name>
</gene>
<name>A0A7R7EKC9_9FIRM</name>
<evidence type="ECO:0000256" key="2">
    <source>
        <dbReference type="PROSITE-ProRule" id="PRU00703"/>
    </source>
</evidence>
<evidence type="ECO:0000313" key="4">
    <source>
        <dbReference type="EMBL" id="BCN30290.1"/>
    </source>
</evidence>
<organism evidence="4 5">
    <name type="scientific">Anaeromicropila herbilytica</name>
    <dbReference type="NCBI Taxonomy" id="2785025"/>
    <lineage>
        <taxon>Bacteria</taxon>
        <taxon>Bacillati</taxon>
        <taxon>Bacillota</taxon>
        <taxon>Clostridia</taxon>
        <taxon>Lachnospirales</taxon>
        <taxon>Lachnospiraceae</taxon>
        <taxon>Anaeromicropila</taxon>
    </lineage>
</organism>
<dbReference type="CDD" id="cd09834">
    <property type="entry name" value="CBS_pair_bac"/>
    <property type="match status" value="1"/>
</dbReference>
<accession>A0A7R7EKC9</accession>